<gene>
    <name evidence="2" type="ORF">BPAG_LOCUS5065</name>
</gene>
<keyword evidence="3" id="KW-1185">Reference proteome</keyword>
<feature type="compositionally biased region" description="Basic residues" evidence="1">
    <location>
        <begin position="1"/>
        <end position="11"/>
    </location>
</feature>
<protein>
    <submittedName>
        <fullName evidence="4">Transposase</fullName>
    </submittedName>
</protein>
<sequence length="31" mass="3583">MNIRKASHTVRRQALQSDADRNYTTSTHQVP</sequence>
<evidence type="ECO:0000313" key="2">
    <source>
        <dbReference type="EMBL" id="VDN86251.1"/>
    </source>
</evidence>
<accession>A0A0N4TA63</accession>
<evidence type="ECO:0000313" key="3">
    <source>
        <dbReference type="Proteomes" id="UP000278627"/>
    </source>
</evidence>
<organism evidence="4">
    <name type="scientific">Brugia pahangi</name>
    <name type="common">Filarial nematode worm</name>
    <dbReference type="NCBI Taxonomy" id="6280"/>
    <lineage>
        <taxon>Eukaryota</taxon>
        <taxon>Metazoa</taxon>
        <taxon>Ecdysozoa</taxon>
        <taxon>Nematoda</taxon>
        <taxon>Chromadorea</taxon>
        <taxon>Rhabditida</taxon>
        <taxon>Spirurina</taxon>
        <taxon>Spiruromorpha</taxon>
        <taxon>Filarioidea</taxon>
        <taxon>Onchocercidae</taxon>
        <taxon>Brugia</taxon>
    </lineage>
</organism>
<feature type="compositionally biased region" description="Polar residues" evidence="1">
    <location>
        <begin position="22"/>
        <end position="31"/>
    </location>
</feature>
<evidence type="ECO:0000313" key="4">
    <source>
        <dbReference type="WBParaSite" id="BPAG_0000510001-mRNA-1"/>
    </source>
</evidence>
<proteinExistence type="predicted"/>
<dbReference type="AlphaFoldDB" id="A0A0N4TA63"/>
<name>A0A0N4TA63_BRUPA</name>
<dbReference type="EMBL" id="UZAD01003134">
    <property type="protein sequence ID" value="VDN86251.1"/>
    <property type="molecule type" value="Genomic_DNA"/>
</dbReference>
<reference evidence="4" key="1">
    <citation type="submission" date="2017-02" db="UniProtKB">
        <authorList>
            <consortium name="WormBaseParasite"/>
        </authorList>
    </citation>
    <scope>IDENTIFICATION</scope>
</reference>
<feature type="region of interest" description="Disordered" evidence="1">
    <location>
        <begin position="1"/>
        <end position="31"/>
    </location>
</feature>
<reference evidence="2 3" key="2">
    <citation type="submission" date="2018-11" db="EMBL/GenBank/DDBJ databases">
        <authorList>
            <consortium name="Pathogen Informatics"/>
        </authorList>
    </citation>
    <scope>NUCLEOTIDE SEQUENCE [LARGE SCALE GENOMIC DNA]</scope>
</reference>
<dbReference type="WBParaSite" id="BPAG_0000510001-mRNA-1">
    <property type="protein sequence ID" value="BPAG_0000510001-mRNA-1"/>
    <property type="gene ID" value="BPAG_0000510001"/>
</dbReference>
<dbReference type="Proteomes" id="UP000278627">
    <property type="component" value="Unassembled WGS sequence"/>
</dbReference>
<evidence type="ECO:0000256" key="1">
    <source>
        <dbReference type="SAM" id="MobiDB-lite"/>
    </source>
</evidence>